<sequence>MKTLGLALLLSVPLWSVEVEQSLLLRNENALLSDDATVQKAELDVQMELDFSFDDASRVVAIAKLNTDAKDKIEPNEFSSIAYSNGSKPLNLGNRGLAEIRELYYEKAIGKTLLKVGKMQTVWGKADGIKLIDKLNPKDFSEFILAPFEDSRIPLWSLSLIQNFEDAELELLWIPDTTYNKMPKSNGAYAFSSSRVVPQVVEGVSVQENSVNKPNDAFKDSDLALRYTKQLENMELGVYYLYAYDDFTVLYQDFDQVSRTVTLNPTYERNHFYGVSMDYSKDAFVYRLEAGLTKDKNVLNSQGLRGIEQSDEFAYIFGVDWYGLEESLLSMQINQSRLLSSKVGFCRPKIDNTMTLLYRKDLMNNTLHAEVLAIHNLNDSDGVLRPKLSYELDEESLLYGGVDYFYGDRDGLYGQFREQNRFVLGIERTF</sequence>
<dbReference type="AlphaFoldDB" id="A0A6S6UIM7"/>
<accession>A0A6S6UIM7</accession>
<proteinExistence type="predicted"/>
<organism evidence="1">
    <name type="scientific">uncultured Sulfurovum sp</name>
    <dbReference type="NCBI Taxonomy" id="269237"/>
    <lineage>
        <taxon>Bacteria</taxon>
        <taxon>Pseudomonadati</taxon>
        <taxon>Campylobacterota</taxon>
        <taxon>Epsilonproteobacteria</taxon>
        <taxon>Campylobacterales</taxon>
        <taxon>Sulfurovaceae</taxon>
        <taxon>Sulfurovum</taxon>
        <taxon>environmental samples</taxon>
    </lineage>
</organism>
<protein>
    <submittedName>
        <fullName evidence="1">Uncharacterized protein</fullName>
    </submittedName>
</protein>
<gene>
    <name evidence="1" type="ORF">HELGO_WM2037</name>
</gene>
<reference evidence="1" key="1">
    <citation type="submission" date="2020-01" db="EMBL/GenBank/DDBJ databases">
        <authorList>
            <person name="Meier V. D."/>
            <person name="Meier V D."/>
        </authorList>
    </citation>
    <scope>NUCLEOTIDE SEQUENCE</scope>
    <source>
        <strain evidence="1">HLG_WM_MAG_01</strain>
    </source>
</reference>
<evidence type="ECO:0000313" key="1">
    <source>
        <dbReference type="EMBL" id="CAA6828552.1"/>
    </source>
</evidence>
<dbReference type="EMBL" id="CACVAS010000170">
    <property type="protein sequence ID" value="CAA6828552.1"/>
    <property type="molecule type" value="Genomic_DNA"/>
</dbReference>
<name>A0A6S6UIM7_9BACT</name>